<feature type="domain" description="Ribbon-helix-helix protein CopG" evidence="2">
    <location>
        <begin position="4"/>
        <end position="41"/>
    </location>
</feature>
<dbReference type="OrthoDB" id="330467at2157"/>
<dbReference type="RefSeq" id="WP_153550663.1">
    <property type="nucleotide sequence ID" value="NZ_CP040089.1"/>
</dbReference>
<feature type="compositionally biased region" description="Basic and acidic residues" evidence="1">
    <location>
        <begin position="89"/>
        <end position="102"/>
    </location>
</feature>
<evidence type="ECO:0000313" key="3">
    <source>
        <dbReference type="EMBL" id="QGA80918.1"/>
    </source>
</evidence>
<evidence type="ECO:0000256" key="1">
    <source>
        <dbReference type="SAM" id="MobiDB-lite"/>
    </source>
</evidence>
<dbReference type="GO" id="GO:0006355">
    <property type="term" value="P:regulation of DNA-templated transcription"/>
    <property type="evidence" value="ECO:0007669"/>
    <property type="project" value="InterPro"/>
</dbReference>
<name>A0A5Q0UH14_9ARCH</name>
<dbReference type="Proteomes" id="UP000377803">
    <property type="component" value="Chromosome"/>
</dbReference>
<dbReference type="InterPro" id="IPR002145">
    <property type="entry name" value="CopG"/>
</dbReference>
<dbReference type="InterPro" id="IPR013321">
    <property type="entry name" value="Arc_rbn_hlx_hlx"/>
</dbReference>
<gene>
    <name evidence="3" type="ORF">LC1Nh_1046</name>
</gene>
<sequence length="102" mass="11598">MTTRVNFRLPEKLLEKADVTAEATHRDRTEIMKEALREYLGNFENDEDFKQKVVELYLDGELGFDEMKAVIGKQDAESVKATSEILNESDEKASELAGLSEK</sequence>
<keyword evidence="4" id="KW-1185">Reference proteome</keyword>
<evidence type="ECO:0000313" key="4">
    <source>
        <dbReference type="Proteomes" id="UP000377803"/>
    </source>
</evidence>
<accession>A0A5Q0UH14</accession>
<dbReference type="SUPFAM" id="SSF47598">
    <property type="entry name" value="Ribbon-helix-helix"/>
    <property type="match status" value="1"/>
</dbReference>
<dbReference type="InterPro" id="IPR010985">
    <property type="entry name" value="Ribbon_hlx_hlx"/>
</dbReference>
<evidence type="ECO:0000259" key="2">
    <source>
        <dbReference type="Pfam" id="PF01402"/>
    </source>
</evidence>
<dbReference type="Pfam" id="PF01402">
    <property type="entry name" value="RHH_1"/>
    <property type="match status" value="1"/>
</dbReference>
<dbReference type="AlphaFoldDB" id="A0A5Q0UH14"/>
<dbReference type="EMBL" id="CP040089">
    <property type="protein sequence ID" value="QGA80918.1"/>
    <property type="molecule type" value="Genomic_DNA"/>
</dbReference>
<dbReference type="KEGG" id="ncon:LC1Nh_1046"/>
<proteinExistence type="predicted"/>
<feature type="region of interest" description="Disordered" evidence="1">
    <location>
        <begin position="82"/>
        <end position="102"/>
    </location>
</feature>
<organism evidence="3 4">
    <name type="scientific">Candidatus Nanohalobium constans</name>
    <dbReference type="NCBI Taxonomy" id="2565781"/>
    <lineage>
        <taxon>Archaea</taxon>
        <taxon>Candidatus Nanohalarchaeota</taxon>
        <taxon>Candidatus Nanohalobia</taxon>
        <taxon>Candidatus Nanohalobiales</taxon>
        <taxon>Candidatus Nanohalobiaceae</taxon>
        <taxon>Candidatus Nanohalobium</taxon>
    </lineage>
</organism>
<dbReference type="Gene3D" id="1.10.1220.10">
    <property type="entry name" value="Met repressor-like"/>
    <property type="match status" value="1"/>
</dbReference>
<protein>
    <submittedName>
        <fullName evidence="3">Ribbon-helix-helix protein, copG family</fullName>
    </submittedName>
</protein>
<reference evidence="4" key="1">
    <citation type="submission" date="2019-05" db="EMBL/GenBank/DDBJ databases">
        <title>Candidatus Nanohalobium constans, a novel model system to study the DPANN nano-sized archaea: genomic and physiological characterization of a nanoarchaeon co-cultured with its chitinotrophic host.</title>
        <authorList>
            <person name="La Cono V."/>
            <person name="Arcadi E."/>
            <person name="Crisafi F."/>
            <person name="Denaro R."/>
            <person name="La Spada G."/>
            <person name="Messina E."/>
            <person name="Smedile F."/>
            <person name="Toshchakov S.V."/>
            <person name="Shevchenko M.A."/>
            <person name="Golyshin P.N."/>
            <person name="Golyshina O.V."/>
            <person name="Ferrer M."/>
            <person name="Rohde M."/>
            <person name="Mushegian A."/>
            <person name="Sorokin D.Y."/>
            <person name="Giuliano L."/>
            <person name="Yakimov M.M."/>
        </authorList>
    </citation>
    <scope>NUCLEOTIDE SEQUENCE [LARGE SCALE GENOMIC DNA]</scope>
    <source>
        <strain evidence="4">LC1Nh</strain>
    </source>
</reference>
<dbReference type="GeneID" id="42365441"/>